<evidence type="ECO:0000313" key="1">
    <source>
        <dbReference type="Ensembl" id="ENSHHUP00000026295.1"/>
    </source>
</evidence>
<sequence length="95" mass="10482">FSLYYREKSDILFNVHMIWLLAAQVTVSQLNLVSHSVVAYHPLSLQLHGPAQKQQQLPGDLHDQCRPLLYSSAHLLGYGDVPGGPAAVPPRLQGL</sequence>
<reference evidence="1" key="3">
    <citation type="submission" date="2025-09" db="UniProtKB">
        <authorList>
            <consortium name="Ensembl"/>
        </authorList>
    </citation>
    <scope>IDENTIFICATION</scope>
</reference>
<accession>A0A4W5LLW6</accession>
<dbReference type="Proteomes" id="UP000314982">
    <property type="component" value="Unassembled WGS sequence"/>
</dbReference>
<evidence type="ECO:0000313" key="2">
    <source>
        <dbReference type="Proteomes" id="UP000314982"/>
    </source>
</evidence>
<reference evidence="1" key="2">
    <citation type="submission" date="2025-08" db="UniProtKB">
        <authorList>
            <consortium name="Ensembl"/>
        </authorList>
    </citation>
    <scope>IDENTIFICATION</scope>
</reference>
<name>A0A4W5LLW6_9TELE</name>
<keyword evidence="2" id="KW-1185">Reference proteome</keyword>
<proteinExistence type="predicted"/>
<organism evidence="1 2">
    <name type="scientific">Hucho hucho</name>
    <name type="common">huchen</name>
    <dbReference type="NCBI Taxonomy" id="62062"/>
    <lineage>
        <taxon>Eukaryota</taxon>
        <taxon>Metazoa</taxon>
        <taxon>Chordata</taxon>
        <taxon>Craniata</taxon>
        <taxon>Vertebrata</taxon>
        <taxon>Euteleostomi</taxon>
        <taxon>Actinopterygii</taxon>
        <taxon>Neopterygii</taxon>
        <taxon>Teleostei</taxon>
        <taxon>Protacanthopterygii</taxon>
        <taxon>Salmoniformes</taxon>
        <taxon>Salmonidae</taxon>
        <taxon>Salmoninae</taxon>
        <taxon>Hucho</taxon>
    </lineage>
</organism>
<protein>
    <submittedName>
        <fullName evidence="1">Uncharacterized protein</fullName>
    </submittedName>
</protein>
<reference evidence="2" key="1">
    <citation type="submission" date="2018-06" db="EMBL/GenBank/DDBJ databases">
        <title>Genome assembly of Danube salmon.</title>
        <authorList>
            <person name="Macqueen D.J."/>
            <person name="Gundappa M.K."/>
        </authorList>
    </citation>
    <scope>NUCLEOTIDE SEQUENCE [LARGE SCALE GENOMIC DNA]</scope>
</reference>
<dbReference type="Ensembl" id="ENSHHUT00000027334.1">
    <property type="protein sequence ID" value="ENSHHUP00000026295.1"/>
    <property type="gene ID" value="ENSHHUG00000016650.1"/>
</dbReference>
<dbReference type="GeneTree" id="ENSGT01000000217480"/>
<dbReference type="AlphaFoldDB" id="A0A4W5LLW6"/>